<proteinExistence type="predicted"/>
<dbReference type="Proteomes" id="UP000683000">
    <property type="component" value="Unassembled WGS sequence"/>
</dbReference>
<dbReference type="InterPro" id="IPR031824">
    <property type="entry name" value="RNF220_mid"/>
</dbReference>
<dbReference type="EMBL" id="JAGFBS010000006">
    <property type="protein sequence ID" value="KAG6378609.1"/>
    <property type="molecule type" value="Genomic_DNA"/>
</dbReference>
<organism evidence="3 4">
    <name type="scientific">Boletus reticuloceps</name>
    <dbReference type="NCBI Taxonomy" id="495285"/>
    <lineage>
        <taxon>Eukaryota</taxon>
        <taxon>Fungi</taxon>
        <taxon>Dikarya</taxon>
        <taxon>Basidiomycota</taxon>
        <taxon>Agaricomycotina</taxon>
        <taxon>Agaricomycetes</taxon>
        <taxon>Agaricomycetidae</taxon>
        <taxon>Boletales</taxon>
        <taxon>Boletineae</taxon>
        <taxon>Boletaceae</taxon>
        <taxon>Boletoideae</taxon>
        <taxon>Boletus</taxon>
    </lineage>
</organism>
<sequence>MPFPESVLSCVNSLQGSLMFHLFHSSKKRAADTRASSSSLSPVPDDLEPPPKSKKCTYAHPNRLSSSLTTSVAKSAETRPCPACSERIPIRLLAAHAKLETRRVEDIISHIGDAEVLAEVDDLELPSASKRRSALRARQSLTAFQPLPRICALTPSIGILANTNTTPAAIERAIGYITRRRKARQARLKELAKEEATWLARYGPGAAGTICPVCSQPVHGDRDVVEAHVDACLAYESRRAQVEQERERTIGLVRGNENADLDVDIDTGWGVAAEGSVFTRVITNANLRGTGIHIRHSTMDTEDDIDIDGTDNDVFGDAQFGEQDVLVESGVDVDVDGVEHVHQRSDHDRQIQVTSSTDVSSSSRPRGSDEDMVEMAILTARSRGDSLALIVALEAKLNAMVCPLPQSFSSDLPYLSLTICRPHDINRVLAHLLCDMLAKVSRCNETVSDVPADHGGI</sequence>
<reference evidence="3" key="1">
    <citation type="submission" date="2021-03" db="EMBL/GenBank/DDBJ databases">
        <title>Evolutionary innovations through gain and loss of genes in the ectomycorrhizal Boletales.</title>
        <authorList>
            <person name="Wu G."/>
            <person name="Miyauchi S."/>
            <person name="Morin E."/>
            <person name="Yang Z.-L."/>
            <person name="Xu J."/>
            <person name="Martin F.M."/>
        </authorList>
    </citation>
    <scope>NUCLEOTIDE SEQUENCE</scope>
    <source>
        <strain evidence="3">BR01</strain>
    </source>
</reference>
<dbReference type="InterPro" id="IPR052443">
    <property type="entry name" value="E3_ubiq-ligase_RNF220-like"/>
</dbReference>
<accession>A0A8I2YSN2</accession>
<dbReference type="PANTHER" id="PTHR13459">
    <property type="entry name" value="E3 UBIQUITIN-PROTEIN LIGASE RNF220 ISOFORM X1"/>
    <property type="match status" value="1"/>
</dbReference>
<gene>
    <name evidence="3" type="ORF">JVT61DRAFT_12876</name>
</gene>
<name>A0A8I2YSN2_9AGAM</name>
<evidence type="ECO:0000313" key="3">
    <source>
        <dbReference type="EMBL" id="KAG6378609.1"/>
    </source>
</evidence>
<evidence type="ECO:0000256" key="1">
    <source>
        <dbReference type="SAM" id="MobiDB-lite"/>
    </source>
</evidence>
<dbReference type="AlphaFoldDB" id="A0A8I2YSN2"/>
<dbReference type="GO" id="GO:0061630">
    <property type="term" value="F:ubiquitin protein ligase activity"/>
    <property type="evidence" value="ECO:0007669"/>
    <property type="project" value="TreeGrafter"/>
</dbReference>
<feature type="region of interest" description="Disordered" evidence="1">
    <location>
        <begin position="33"/>
        <end position="60"/>
    </location>
</feature>
<keyword evidence="4" id="KW-1185">Reference proteome</keyword>
<dbReference type="Pfam" id="PF15926">
    <property type="entry name" value="RNF220"/>
    <property type="match status" value="1"/>
</dbReference>
<comment type="caution">
    <text evidence="3">The sequence shown here is derived from an EMBL/GenBank/DDBJ whole genome shotgun (WGS) entry which is preliminary data.</text>
</comment>
<evidence type="ECO:0000259" key="2">
    <source>
        <dbReference type="Pfam" id="PF15926"/>
    </source>
</evidence>
<dbReference type="GO" id="GO:0016567">
    <property type="term" value="P:protein ubiquitination"/>
    <property type="evidence" value="ECO:0007669"/>
    <property type="project" value="TreeGrafter"/>
</dbReference>
<protein>
    <recommendedName>
        <fullName evidence="2">E3 ubiquitin-protein ligase RNF220 middle domain-containing protein</fullName>
    </recommendedName>
</protein>
<dbReference type="OrthoDB" id="6270329at2759"/>
<evidence type="ECO:0000313" key="4">
    <source>
        <dbReference type="Proteomes" id="UP000683000"/>
    </source>
</evidence>
<dbReference type="PANTHER" id="PTHR13459:SF1">
    <property type="entry name" value="E3 UBIQUITIN-PROTEIN LIGASE RNF220 ISOFORM X1"/>
    <property type="match status" value="1"/>
</dbReference>
<feature type="compositionally biased region" description="Basic and acidic residues" evidence="1">
    <location>
        <begin position="341"/>
        <end position="350"/>
    </location>
</feature>
<feature type="region of interest" description="Disordered" evidence="1">
    <location>
        <begin position="341"/>
        <end position="370"/>
    </location>
</feature>
<feature type="compositionally biased region" description="Low complexity" evidence="1">
    <location>
        <begin position="353"/>
        <end position="365"/>
    </location>
</feature>
<feature type="domain" description="E3 ubiquitin-protein ligase RNF220 middle" evidence="2">
    <location>
        <begin position="178"/>
        <end position="329"/>
    </location>
</feature>